<accession>A0A4Q0YSY8</accession>
<dbReference type="Proteomes" id="UP000290287">
    <property type="component" value="Unassembled WGS sequence"/>
</dbReference>
<dbReference type="RefSeq" id="WP_129122303.1">
    <property type="nucleotide sequence ID" value="NZ_PEIB01000011.1"/>
</dbReference>
<evidence type="ECO:0000313" key="3">
    <source>
        <dbReference type="Proteomes" id="UP000290287"/>
    </source>
</evidence>
<evidence type="ECO:0000313" key="2">
    <source>
        <dbReference type="EMBL" id="RXJ73254.1"/>
    </source>
</evidence>
<gene>
    <name evidence="2" type="ORF">CS022_11020</name>
</gene>
<name>A0A4Q0YSY8_9GAMM</name>
<organism evidence="2 3">
    <name type="scientific">Veronia nyctiphanis</name>
    <dbReference type="NCBI Taxonomy" id="1278244"/>
    <lineage>
        <taxon>Bacteria</taxon>
        <taxon>Pseudomonadati</taxon>
        <taxon>Pseudomonadota</taxon>
        <taxon>Gammaproteobacteria</taxon>
        <taxon>Vibrionales</taxon>
        <taxon>Vibrionaceae</taxon>
        <taxon>Veronia</taxon>
    </lineage>
</organism>
<dbReference type="Pfam" id="PF14302">
    <property type="entry name" value="DUF4377"/>
    <property type="match status" value="1"/>
</dbReference>
<protein>
    <recommendedName>
        <fullName evidence="1">DUF4377 domain-containing protein</fullName>
    </recommendedName>
</protein>
<dbReference type="PROSITE" id="PS51257">
    <property type="entry name" value="PROKAR_LIPOPROTEIN"/>
    <property type="match status" value="1"/>
</dbReference>
<dbReference type="AlphaFoldDB" id="A0A4Q0YSY8"/>
<evidence type="ECO:0000259" key="1">
    <source>
        <dbReference type="Pfam" id="PF14302"/>
    </source>
</evidence>
<dbReference type="EMBL" id="PEIB01000011">
    <property type="protein sequence ID" value="RXJ73254.1"/>
    <property type="molecule type" value="Genomic_DNA"/>
</dbReference>
<feature type="domain" description="DUF4377" evidence="1">
    <location>
        <begin position="45"/>
        <end position="115"/>
    </location>
</feature>
<dbReference type="InterPro" id="IPR025485">
    <property type="entry name" value="DUF4377"/>
</dbReference>
<reference evidence="2 3" key="1">
    <citation type="submission" date="2017-10" db="EMBL/GenBank/DDBJ databases">
        <title>Nyctiphanis sp. nov., isolated from the stomach of the euphausiid Nyctiphanes simplex (Hansen, 1911) in the Gulf of California.</title>
        <authorList>
            <person name="Gomez-Gil B."/>
            <person name="Aguilar-Mendez M."/>
            <person name="Lopez-Cortes A."/>
            <person name="Gomez-Gutierrez J."/>
            <person name="Roque A."/>
            <person name="Lang E."/>
            <person name="Gonzalez-Castillo A."/>
        </authorList>
    </citation>
    <scope>NUCLEOTIDE SEQUENCE [LARGE SCALE GENOMIC DNA]</scope>
    <source>
        <strain evidence="2 3">CAIM 600</strain>
    </source>
</reference>
<proteinExistence type="predicted"/>
<sequence>MFKKALVLHVSILLAACSNPQLPNIDVPLFKPRISPDADLLVVDIAPKKEFCVGLIPGKCLVVDGELFYDQIQGFRFQEGYHYKVKMAVEKAFSGSGVQANASPYKYTLVEVMEKSVQPF</sequence>
<dbReference type="OrthoDB" id="7871744at2"/>
<keyword evidence="3" id="KW-1185">Reference proteome</keyword>
<comment type="caution">
    <text evidence="2">The sequence shown here is derived from an EMBL/GenBank/DDBJ whole genome shotgun (WGS) entry which is preliminary data.</text>
</comment>